<dbReference type="RefSeq" id="WP_006584213.1">
    <property type="nucleotide sequence ID" value="NZ_CM001377.1"/>
</dbReference>
<comment type="subcellular location">
    <subcellularLocation>
        <location evidence="1">Bacterial microcompartment</location>
    </subcellularLocation>
</comment>
<dbReference type="HOGENOM" id="CLU_148498_2_2_0"/>
<dbReference type="PROSITE" id="PS51932">
    <property type="entry name" value="BMV"/>
    <property type="match status" value="1"/>
</dbReference>
<dbReference type="CDD" id="cd01614">
    <property type="entry name" value="EutN_CcmL"/>
    <property type="match status" value="1"/>
</dbReference>
<dbReference type="InterPro" id="IPR036677">
    <property type="entry name" value="EutN_CcmL_sf"/>
</dbReference>
<keyword evidence="4" id="KW-1185">Reference proteome</keyword>
<dbReference type="EMBL" id="CM001377">
    <property type="protein sequence ID" value="EHM10718.1"/>
    <property type="molecule type" value="Genomic_DNA"/>
</dbReference>
<dbReference type="eggNOG" id="COG4576">
    <property type="taxonomic scope" value="Bacteria"/>
</dbReference>
<proteinExistence type="predicted"/>
<dbReference type="STRING" id="926567.TheveDRAFT_1600"/>
<dbReference type="AlphaFoldDB" id="H0UQ80"/>
<evidence type="ECO:0000313" key="4">
    <source>
        <dbReference type="Proteomes" id="UP000005730"/>
    </source>
</evidence>
<dbReference type="GO" id="GO:0031469">
    <property type="term" value="C:bacterial microcompartment"/>
    <property type="evidence" value="ECO:0007669"/>
    <property type="project" value="UniProtKB-SubCell"/>
</dbReference>
<protein>
    <submittedName>
        <fullName evidence="3">Carbon dioxide concentrating mechanism/carboxysome shell protein</fullName>
    </submittedName>
</protein>
<dbReference type="OrthoDB" id="196195at2"/>
<dbReference type="PANTHER" id="PTHR36539">
    <property type="entry name" value="ETHANOLAMINE UTILIZATION PROTEIN EUTN"/>
    <property type="match status" value="1"/>
</dbReference>
<dbReference type="SUPFAM" id="SSF159133">
    <property type="entry name" value="EutN/CcmL-like"/>
    <property type="match status" value="1"/>
</dbReference>
<gene>
    <name evidence="3" type="ORF">TheveDRAFT_1600</name>
</gene>
<keyword evidence="2" id="KW-1283">Bacterial microcompartment</keyword>
<dbReference type="Proteomes" id="UP000005730">
    <property type="component" value="Chromosome"/>
</dbReference>
<reference evidence="3 4" key="1">
    <citation type="submission" date="2011-10" db="EMBL/GenBank/DDBJ databases">
        <title>The Noncontiguous Finished genome of Thermanaerovibrio velox DSM 12556.</title>
        <authorList>
            <consortium name="US DOE Joint Genome Institute (JGI-PGF)"/>
            <person name="Lucas S."/>
            <person name="Copeland A."/>
            <person name="Lapidus A."/>
            <person name="Glavina del Rio T."/>
            <person name="Dalin E."/>
            <person name="Tice H."/>
            <person name="Bruce D."/>
            <person name="Goodwin L."/>
            <person name="Pitluck S."/>
            <person name="Peters L."/>
            <person name="Mikhailova N."/>
            <person name="Teshima H."/>
            <person name="Kyrpides N."/>
            <person name="Mavromatis K."/>
            <person name="Ivanova N."/>
            <person name="Markowitz V."/>
            <person name="Cheng J.-F."/>
            <person name="Hugenholtz P."/>
            <person name="Woyke T."/>
            <person name="Wu D."/>
            <person name="Spring S."/>
            <person name="Brambilla E.-M."/>
            <person name="Klenk H.-P."/>
            <person name="Eisen J.A."/>
        </authorList>
    </citation>
    <scope>NUCLEOTIDE SEQUENCE [LARGE SCALE GENOMIC DNA]</scope>
    <source>
        <strain evidence="3 4">DSM 12556</strain>
    </source>
</reference>
<name>H0UQ80_9BACT</name>
<evidence type="ECO:0000256" key="2">
    <source>
        <dbReference type="ARBA" id="ARBA00024446"/>
    </source>
</evidence>
<dbReference type="Gene3D" id="2.40.50.220">
    <property type="entry name" value="EutN/Ccml"/>
    <property type="match status" value="1"/>
</dbReference>
<dbReference type="Pfam" id="PF03319">
    <property type="entry name" value="EutN_CcmL"/>
    <property type="match status" value="1"/>
</dbReference>
<evidence type="ECO:0000313" key="3">
    <source>
        <dbReference type="EMBL" id="EHM10718.1"/>
    </source>
</evidence>
<organism evidence="3 4">
    <name type="scientific">Thermanaerovibrio velox DSM 12556</name>
    <dbReference type="NCBI Taxonomy" id="926567"/>
    <lineage>
        <taxon>Bacteria</taxon>
        <taxon>Thermotogati</taxon>
        <taxon>Synergistota</taxon>
        <taxon>Synergistia</taxon>
        <taxon>Synergistales</taxon>
        <taxon>Synergistaceae</taxon>
        <taxon>Thermanaerovibrio</taxon>
    </lineage>
</organism>
<accession>H0UQ80</accession>
<dbReference type="InterPro" id="IPR004992">
    <property type="entry name" value="EutN_CcmL"/>
</dbReference>
<evidence type="ECO:0000256" key="1">
    <source>
        <dbReference type="ARBA" id="ARBA00024322"/>
    </source>
</evidence>
<sequence length="91" mass="9504">MIIAKVVGNVWATKKDESLNGLKFFVVQPVKGGARDGFVAVDAAGAGIGDHVLVSQGSSARMVFDREHVPVDAVIVGIIDSVEVDESLLGK</sequence>